<dbReference type="Gene3D" id="3.40.50.2000">
    <property type="entry name" value="Glycogen Phosphorylase B"/>
    <property type="match status" value="1"/>
</dbReference>
<evidence type="ECO:0000313" key="1">
    <source>
        <dbReference type="EMBL" id="GAF86247.1"/>
    </source>
</evidence>
<name>X0TDI3_9ZZZZ</name>
<dbReference type="AlphaFoldDB" id="X0TDI3"/>
<accession>X0TDI3</accession>
<dbReference type="EMBL" id="BARS01018914">
    <property type="protein sequence ID" value="GAF86247.1"/>
    <property type="molecule type" value="Genomic_DNA"/>
</dbReference>
<protein>
    <recommendedName>
        <fullName evidence="2">Glycosyl transferase family 1 domain-containing protein</fullName>
    </recommendedName>
</protein>
<reference evidence="1" key="1">
    <citation type="journal article" date="2014" name="Front. Microbiol.">
        <title>High frequency of phylogenetically diverse reductive dehalogenase-homologous genes in deep subseafloor sedimentary metagenomes.</title>
        <authorList>
            <person name="Kawai M."/>
            <person name="Futagami T."/>
            <person name="Toyoda A."/>
            <person name="Takaki Y."/>
            <person name="Nishi S."/>
            <person name="Hori S."/>
            <person name="Arai W."/>
            <person name="Tsubouchi T."/>
            <person name="Morono Y."/>
            <person name="Uchiyama I."/>
            <person name="Ito T."/>
            <person name="Fujiyama A."/>
            <person name="Inagaki F."/>
            <person name="Takami H."/>
        </authorList>
    </citation>
    <scope>NUCLEOTIDE SEQUENCE</scope>
    <source>
        <strain evidence="1">Expedition CK06-06</strain>
    </source>
</reference>
<sequence>VWGCNQKRDFWQHIIDALRFNEFLGKRGLRGIIDYPEQYYSRGDLLVSPGLYGDVSRVQQEAMACGCPTICWDTDAYEDTHPYKYAKAFDLNDLAQKIMEIYEGVLDDRERVAKQCRNLAERYFDIDFEAQQIVEILRDVVAAQ</sequence>
<organism evidence="1">
    <name type="scientific">marine sediment metagenome</name>
    <dbReference type="NCBI Taxonomy" id="412755"/>
    <lineage>
        <taxon>unclassified sequences</taxon>
        <taxon>metagenomes</taxon>
        <taxon>ecological metagenomes</taxon>
    </lineage>
</organism>
<evidence type="ECO:0008006" key="2">
    <source>
        <dbReference type="Google" id="ProtNLM"/>
    </source>
</evidence>
<gene>
    <name evidence="1" type="ORF">S01H1_30704</name>
</gene>
<dbReference type="Pfam" id="PF13692">
    <property type="entry name" value="Glyco_trans_1_4"/>
    <property type="match status" value="1"/>
</dbReference>
<feature type="non-terminal residue" evidence="1">
    <location>
        <position position="1"/>
    </location>
</feature>
<dbReference type="SUPFAM" id="SSF53756">
    <property type="entry name" value="UDP-Glycosyltransferase/glycogen phosphorylase"/>
    <property type="match status" value="1"/>
</dbReference>
<proteinExistence type="predicted"/>
<comment type="caution">
    <text evidence="1">The sequence shown here is derived from an EMBL/GenBank/DDBJ whole genome shotgun (WGS) entry which is preliminary data.</text>
</comment>